<dbReference type="InterPro" id="IPR007436">
    <property type="entry name" value="DUF485"/>
</dbReference>
<proteinExistence type="predicted"/>
<evidence type="ECO:0000313" key="1">
    <source>
        <dbReference type="EMBL" id="MPV91367.1"/>
    </source>
</evidence>
<accession>A0A6A7JSK0</accession>
<dbReference type="GO" id="GO:0005886">
    <property type="term" value="C:plasma membrane"/>
    <property type="evidence" value="ECO:0007669"/>
    <property type="project" value="TreeGrafter"/>
</dbReference>
<dbReference type="PANTHER" id="PTHR38598:SF1">
    <property type="entry name" value="INNER MEMBRANE PROTEIN YJCH"/>
    <property type="match status" value="1"/>
</dbReference>
<dbReference type="Pfam" id="PF04341">
    <property type="entry name" value="DUF485"/>
    <property type="match status" value="1"/>
</dbReference>
<dbReference type="EMBL" id="WHMJ01000008">
    <property type="protein sequence ID" value="MPV91367.1"/>
    <property type="molecule type" value="Genomic_DNA"/>
</dbReference>
<sequence>MNLNAKQKNSILKFKNFISFRNKICFYLSLIIIICYYIFILGIGLMPEILGYKLGPSSITLGIIIGIALILLCILSTGIYTFIANYFLDKEQEIIIQNLKNEGLIEALKNGKIDYKEII</sequence>
<organism evidence="1">
    <name type="scientific">Campylobacter hepaticus</name>
    <dbReference type="NCBI Taxonomy" id="1813019"/>
    <lineage>
        <taxon>Bacteria</taxon>
        <taxon>Pseudomonadati</taxon>
        <taxon>Campylobacterota</taxon>
        <taxon>Epsilonproteobacteria</taxon>
        <taxon>Campylobacterales</taxon>
        <taxon>Campylobacteraceae</taxon>
        <taxon>Campylobacter</taxon>
    </lineage>
</organism>
<protein>
    <submittedName>
        <fullName evidence="1">DUF485 domain-containing protein</fullName>
    </submittedName>
</protein>
<reference evidence="1" key="1">
    <citation type="journal article" date="2019" name="Front. Microbiol.">
        <title>Campylobacter hepaticus, the cause of Spotty Liver Disease in chickens: Transmission and routes of infection.</title>
        <authorList>
            <person name="Van T.H."/>
            <person name="Moore R.J."/>
            <person name="Phung C."/>
        </authorList>
    </citation>
    <scope>NUCLEOTIDE SEQUENCE</scope>
    <source>
        <strain evidence="1">QLD_2/QLD</strain>
    </source>
</reference>
<comment type="caution">
    <text evidence="1">The sequence shown here is derived from an EMBL/GenBank/DDBJ whole genome shotgun (WGS) entry which is preliminary data.</text>
</comment>
<dbReference type="InterPro" id="IPR052959">
    <property type="entry name" value="Inner_membrane_assoc"/>
</dbReference>
<dbReference type="RefSeq" id="WP_152778926.1">
    <property type="nucleotide sequence ID" value="NZ_WHMI01000012.1"/>
</dbReference>
<name>A0A6A7JSK0_9BACT</name>
<dbReference type="PANTHER" id="PTHR38598">
    <property type="entry name" value="INNER MEMBRANE PROTEIN YJCH"/>
    <property type="match status" value="1"/>
</dbReference>
<dbReference type="AlphaFoldDB" id="A0A6A7JSK0"/>
<gene>
    <name evidence="1" type="ORF">GC022_04180</name>
</gene>